<dbReference type="EC" id="3.4.21.26" evidence="2"/>
<evidence type="ECO:0000256" key="5">
    <source>
        <dbReference type="ARBA" id="ARBA00022825"/>
    </source>
</evidence>
<evidence type="ECO:0000256" key="1">
    <source>
        <dbReference type="ARBA" id="ARBA00001070"/>
    </source>
</evidence>
<comment type="catalytic activity">
    <reaction evidence="1">
        <text>Hydrolysis of Pro-|-Xaa &gt;&gt; Ala-|-Xaa in oligopeptides.</text>
        <dbReference type="EC" id="3.4.21.26"/>
    </reaction>
</comment>
<sequence>MRNIIFIITTFFSWVSLLNAQKSNLALSAPTVDEYFGIKVNDEYRNLEDLKDPKVISWMKSQADYTNSILNQIPKKNYYVEKRLEFDKRKLFSISNVRITSNDKYFYLKKNANEKISKVYYRKGLKGEEKLLYDPSSNNSDSKHEYIVSLISPSWDGSKLAISLTEKGKELSEIHIMDVEKQYIYPQTITNASPSNIGGVRWLEDNSGFFYIQYPINDIKSNDYAKNTKSVLYKIGDSPTVINDVFSNKNNPSLNIGEASFPAVLAFNPNDKYYLGILVDSEDYRRTFIIDKKDLLQGKKNWKQLYDKKEKVYYIYVVNNTLYFLSGYNSPNLKLCKTDLTNPNFVNPEILVAEKGDEVITQYVMTKDGIYYTTTKNGVEAKLYLYKNGKSNLIKLPYVSGSITLQSKGNNFSDIWITSSGWANQEQRYNYNLTSNSFNLENLVPTIEYPEFKDIIVEETVVKAKDGVEVPLSLIYNKNLKKDGKSLVLMNGYGAFAESYSPYFSESYLLWVNQGGIVAVPHVRGGGEKGENWHTEGQKLKKPNSWNDLIACTEFLINQKYSSAKKIALLGSSAGGILMGRAMTERPDLFGAVIIESGVLNTLRNEAGGTRSTSIQEYGSINNIEEFKGLLEMDSYQHIKKNVKYPATLIASGINDPRVATWQSSKFVAKLLANNLSNNPSLLKIDYNGGHGGGIPIVQRYSNVGDMFAFAFWQLGHPDYQPKGNNQK</sequence>
<proteinExistence type="predicted"/>
<dbReference type="InterPro" id="IPR051167">
    <property type="entry name" value="Prolyl_oligopep/macrocyclase"/>
</dbReference>
<dbReference type="PANTHER" id="PTHR42881">
    <property type="entry name" value="PROLYL ENDOPEPTIDASE"/>
    <property type="match status" value="1"/>
</dbReference>
<accession>A0AAU8VCX8</accession>
<reference evidence="8 9" key="1">
    <citation type="submission" date="2016-07" db="EMBL/GenBank/DDBJ databases">
        <title>Revisiting the taxonomy of the Elizabethkingia Genus using Whole-Genome Sequencing, Optical Mapping, and MALDI-TOF, along with proposal of three novel Elizabethkingia species: Elizabethkingia bruuniana sp. nov., Elizabethkingia ursingii sp. nov., and Elizabethkingia occulta sp. nov.</title>
        <authorList>
            <person name="Nicholson A.C."/>
        </authorList>
    </citation>
    <scope>NUCLEOTIDE SEQUENCE [LARGE SCALE GENOMIC DNA]</scope>
    <source>
        <strain evidence="8 9">F3201</strain>
    </source>
</reference>
<gene>
    <name evidence="8" type="ORF">BBD32_02940</name>
</gene>
<dbReference type="GO" id="GO:0006508">
    <property type="term" value="P:proteolysis"/>
    <property type="evidence" value="ECO:0007669"/>
    <property type="project" value="UniProtKB-KW"/>
</dbReference>
<dbReference type="AlphaFoldDB" id="A0AAU8VCX8"/>
<dbReference type="SUPFAM" id="SSF53474">
    <property type="entry name" value="alpha/beta-Hydrolases"/>
    <property type="match status" value="1"/>
</dbReference>
<feature type="domain" description="Peptidase S9 prolyl oligopeptidase catalytic" evidence="6">
    <location>
        <begin position="504"/>
        <end position="716"/>
    </location>
</feature>
<name>A0AAU8VCX8_9FLAO</name>
<evidence type="ECO:0000313" key="8">
    <source>
        <dbReference type="EMBL" id="AQX00496.1"/>
    </source>
</evidence>
<dbReference type="GO" id="GO:0070012">
    <property type="term" value="F:oligopeptidase activity"/>
    <property type="evidence" value="ECO:0007669"/>
    <property type="project" value="TreeGrafter"/>
</dbReference>
<dbReference type="Pfam" id="PF00326">
    <property type="entry name" value="Peptidase_S9"/>
    <property type="match status" value="1"/>
</dbReference>
<dbReference type="SUPFAM" id="SSF50993">
    <property type="entry name" value="Peptidase/esterase 'gauge' domain"/>
    <property type="match status" value="1"/>
</dbReference>
<dbReference type="PRINTS" id="PR00862">
    <property type="entry name" value="PROLIGOPTASE"/>
</dbReference>
<evidence type="ECO:0000313" key="9">
    <source>
        <dbReference type="Proteomes" id="UP000190848"/>
    </source>
</evidence>
<evidence type="ECO:0000256" key="4">
    <source>
        <dbReference type="ARBA" id="ARBA00022801"/>
    </source>
</evidence>
<keyword evidence="3" id="KW-0645">Protease</keyword>
<dbReference type="InterPro" id="IPR002470">
    <property type="entry name" value="Peptidase_S9A"/>
</dbReference>
<keyword evidence="4" id="KW-0378">Hydrolase</keyword>
<dbReference type="Gene3D" id="2.130.10.120">
    <property type="entry name" value="Prolyl oligopeptidase, N-terminal domain"/>
    <property type="match status" value="1"/>
</dbReference>
<dbReference type="GO" id="GO:0005829">
    <property type="term" value="C:cytosol"/>
    <property type="evidence" value="ECO:0007669"/>
    <property type="project" value="TreeGrafter"/>
</dbReference>
<dbReference type="InterPro" id="IPR001375">
    <property type="entry name" value="Peptidase_S9_cat"/>
</dbReference>
<dbReference type="PANTHER" id="PTHR42881:SF2">
    <property type="entry name" value="PROLYL ENDOPEPTIDASE"/>
    <property type="match status" value="1"/>
</dbReference>
<keyword evidence="5" id="KW-0720">Serine protease</keyword>
<protein>
    <recommendedName>
        <fullName evidence="2">prolyl oligopeptidase</fullName>
        <ecNumber evidence="2">3.4.21.26</ecNumber>
    </recommendedName>
</protein>
<evidence type="ECO:0000259" key="7">
    <source>
        <dbReference type="Pfam" id="PF02897"/>
    </source>
</evidence>
<evidence type="ECO:0000259" key="6">
    <source>
        <dbReference type="Pfam" id="PF00326"/>
    </source>
</evidence>
<feature type="domain" description="Peptidase S9A N-terminal" evidence="7">
    <location>
        <begin position="30"/>
        <end position="437"/>
    </location>
</feature>
<dbReference type="GO" id="GO:0004252">
    <property type="term" value="F:serine-type endopeptidase activity"/>
    <property type="evidence" value="ECO:0007669"/>
    <property type="project" value="UniProtKB-EC"/>
</dbReference>
<dbReference type="Pfam" id="PF02897">
    <property type="entry name" value="Peptidase_S9_N"/>
    <property type="match status" value="1"/>
</dbReference>
<evidence type="ECO:0000256" key="3">
    <source>
        <dbReference type="ARBA" id="ARBA00022670"/>
    </source>
</evidence>
<dbReference type="InterPro" id="IPR029058">
    <property type="entry name" value="AB_hydrolase_fold"/>
</dbReference>
<dbReference type="Proteomes" id="UP000190848">
    <property type="component" value="Chromosome"/>
</dbReference>
<evidence type="ECO:0000256" key="2">
    <source>
        <dbReference type="ARBA" id="ARBA00011897"/>
    </source>
</evidence>
<dbReference type="Gene3D" id="3.40.50.1820">
    <property type="entry name" value="alpha/beta hydrolase"/>
    <property type="match status" value="1"/>
</dbReference>
<dbReference type="InterPro" id="IPR023302">
    <property type="entry name" value="Pept_S9A_N"/>
</dbReference>
<dbReference type="RefSeq" id="WP_100246768.1">
    <property type="nucleotide sequence ID" value="NZ_CP016374.1"/>
</dbReference>
<dbReference type="EMBL" id="CP016374">
    <property type="protein sequence ID" value="AQX00496.1"/>
    <property type="molecule type" value="Genomic_DNA"/>
</dbReference>
<organism evidence="8 9">
    <name type="scientific">Elizabethkingia anophelis</name>
    <dbReference type="NCBI Taxonomy" id="1117645"/>
    <lineage>
        <taxon>Bacteria</taxon>
        <taxon>Pseudomonadati</taxon>
        <taxon>Bacteroidota</taxon>
        <taxon>Flavobacteriia</taxon>
        <taxon>Flavobacteriales</taxon>
        <taxon>Weeksellaceae</taxon>
        <taxon>Elizabethkingia</taxon>
    </lineage>
</organism>